<evidence type="ECO:0000259" key="6">
    <source>
        <dbReference type="Pfam" id="PF10502"/>
    </source>
</evidence>
<dbReference type="Gene3D" id="2.10.109.10">
    <property type="entry name" value="Umud Fragment, subunit A"/>
    <property type="match status" value="1"/>
</dbReference>
<dbReference type="Proteomes" id="UP001484199">
    <property type="component" value="Chromosome"/>
</dbReference>
<dbReference type="PANTHER" id="PTHR10806">
    <property type="entry name" value="SIGNAL PEPTIDASE COMPLEX CATALYTIC SUBUNIT SEC11"/>
    <property type="match status" value="1"/>
</dbReference>
<name>A0ABZ2UC30_ASHYP</name>
<dbReference type="InterPro" id="IPR001733">
    <property type="entry name" value="Peptidase_S26B"/>
</dbReference>
<keyword evidence="4 5" id="KW-0472">Membrane</keyword>
<keyword evidence="2 5" id="KW-0812">Transmembrane</keyword>
<evidence type="ECO:0000256" key="4">
    <source>
        <dbReference type="ARBA" id="ARBA00023136"/>
    </source>
</evidence>
<keyword evidence="3 5" id="KW-1133">Transmembrane helix</keyword>
<sequence>MSRNIKNIKKIIYFFLSTILFLINSVLNIFTLFLFCHFISKLFLPPLKNIAIFKFDVCRVVSGSMEPTIMTYDYVLVKYLSPYDKPKLKGVKTEGFQNSDIVIFQDDSKPVPIIHRVIENLIESNKIKTRGDANTADDAPIPYDRVLAKYVCKWTFFHIIWIIIICTLFICFMNYIRTLFSE</sequence>
<evidence type="ECO:0000256" key="1">
    <source>
        <dbReference type="ARBA" id="ARBA00004370"/>
    </source>
</evidence>
<dbReference type="EMBL" id="CP146843">
    <property type="protein sequence ID" value="WYY26322.1"/>
    <property type="molecule type" value="Genomic_DNA"/>
</dbReference>
<evidence type="ECO:0000256" key="5">
    <source>
        <dbReference type="SAM" id="Phobius"/>
    </source>
</evidence>
<protein>
    <submittedName>
        <fullName evidence="7">Signal peptidase I</fullName>
    </submittedName>
</protein>
<evidence type="ECO:0000313" key="8">
    <source>
        <dbReference type="Proteomes" id="UP001484199"/>
    </source>
</evidence>
<evidence type="ECO:0000256" key="2">
    <source>
        <dbReference type="ARBA" id="ARBA00022692"/>
    </source>
</evidence>
<dbReference type="InterPro" id="IPR036286">
    <property type="entry name" value="LexA/Signal_pep-like_sf"/>
</dbReference>
<keyword evidence="8" id="KW-1185">Reference proteome</keyword>
<feature type="transmembrane region" description="Helical" evidence="5">
    <location>
        <begin position="12"/>
        <end position="40"/>
    </location>
</feature>
<evidence type="ECO:0000313" key="7">
    <source>
        <dbReference type="EMBL" id="WYY26322.1"/>
    </source>
</evidence>
<dbReference type="Pfam" id="PF10502">
    <property type="entry name" value="Peptidase_S26"/>
    <property type="match status" value="1"/>
</dbReference>
<proteinExistence type="predicted"/>
<comment type="subcellular location">
    <subcellularLocation>
        <location evidence="1">Membrane</location>
    </subcellularLocation>
</comment>
<accession>A0ABZ2UC30</accession>
<dbReference type="RefSeq" id="WP_341266732.1">
    <property type="nucleotide sequence ID" value="NZ_CP146843.1"/>
</dbReference>
<organism evidence="7 8">
    <name type="scientific">Ash yellows phytoplasma</name>
    <dbReference type="NCBI Taxonomy" id="35780"/>
    <lineage>
        <taxon>Bacteria</taxon>
        <taxon>Bacillati</taxon>
        <taxon>Mycoplasmatota</taxon>
        <taxon>Mollicutes</taxon>
        <taxon>Acholeplasmatales</taxon>
        <taxon>Acholeplasmataceae</taxon>
        <taxon>Candidatus Phytoplasma</taxon>
        <taxon>16SrVII (Ash yellows group)</taxon>
    </lineage>
</organism>
<feature type="domain" description="Peptidase S26" evidence="6">
    <location>
        <begin position="50"/>
        <end position="118"/>
    </location>
</feature>
<gene>
    <name evidence="7" type="ORF">AshY1_01840</name>
</gene>
<evidence type="ECO:0000256" key="3">
    <source>
        <dbReference type="ARBA" id="ARBA00022989"/>
    </source>
</evidence>
<reference evidence="7" key="1">
    <citation type="submission" date="2024-03" db="EMBL/GenBank/DDBJ databases">
        <title>The Complete Genome of 'Candidatus Phytoplasma fraxini' AshY1 from the Ash Yellows Group.</title>
        <authorList>
            <person name="Boehm J.W."/>
            <person name="Huettel B."/>
            <person name="Schneider B."/>
            <person name="Kube M."/>
        </authorList>
    </citation>
    <scope>NUCLEOTIDE SEQUENCE [LARGE SCALE GENOMIC DNA]</scope>
    <source>
        <strain evidence="7">AshY1</strain>
    </source>
</reference>
<dbReference type="InterPro" id="IPR019533">
    <property type="entry name" value="Peptidase_S26"/>
</dbReference>
<dbReference type="PANTHER" id="PTHR10806:SF6">
    <property type="entry name" value="SIGNAL PEPTIDASE COMPLEX CATALYTIC SUBUNIT SEC11"/>
    <property type="match status" value="1"/>
</dbReference>
<dbReference type="SUPFAM" id="SSF51306">
    <property type="entry name" value="LexA/Signal peptidase"/>
    <property type="match status" value="1"/>
</dbReference>
<feature type="transmembrane region" description="Helical" evidence="5">
    <location>
        <begin position="156"/>
        <end position="176"/>
    </location>
</feature>
<dbReference type="CDD" id="cd06530">
    <property type="entry name" value="S26_SPase_I"/>
    <property type="match status" value="1"/>
</dbReference>